<organism evidence="2 3">
    <name type="scientific">Fulvitalea axinellae</name>
    <dbReference type="NCBI Taxonomy" id="1182444"/>
    <lineage>
        <taxon>Bacteria</taxon>
        <taxon>Pseudomonadati</taxon>
        <taxon>Bacteroidota</taxon>
        <taxon>Cytophagia</taxon>
        <taxon>Cytophagales</taxon>
        <taxon>Persicobacteraceae</taxon>
        <taxon>Fulvitalea</taxon>
    </lineage>
</organism>
<keyword evidence="1" id="KW-0175">Coiled coil</keyword>
<dbReference type="EMBL" id="AP025319">
    <property type="protein sequence ID" value="BDD12660.1"/>
    <property type="molecule type" value="Genomic_DNA"/>
</dbReference>
<dbReference type="KEGG" id="fax:FUAX_50920"/>
<reference evidence="2 3" key="1">
    <citation type="submission" date="2021-12" db="EMBL/GenBank/DDBJ databases">
        <title>Genome sequencing of bacteria with rrn-lacking chromosome and rrn-plasmid.</title>
        <authorList>
            <person name="Anda M."/>
            <person name="Iwasaki W."/>
        </authorList>
    </citation>
    <scope>NUCLEOTIDE SEQUENCE [LARGE SCALE GENOMIC DNA]</scope>
    <source>
        <strain evidence="2 3">DSM 100852</strain>
        <plasmid evidence="2 3">pFA5</plasmid>
    </source>
</reference>
<evidence type="ECO:0000256" key="1">
    <source>
        <dbReference type="SAM" id="Coils"/>
    </source>
</evidence>
<evidence type="ECO:0000313" key="2">
    <source>
        <dbReference type="EMBL" id="BDD12660.1"/>
    </source>
</evidence>
<keyword evidence="2" id="KW-0614">Plasmid</keyword>
<dbReference type="RefSeq" id="WP_338395806.1">
    <property type="nucleotide sequence ID" value="NZ_AP025319.1"/>
</dbReference>
<accession>A0AAU9DJH8</accession>
<keyword evidence="3" id="KW-1185">Reference proteome</keyword>
<name>A0AAU9DJH8_9BACT</name>
<dbReference type="Proteomes" id="UP001348817">
    <property type="component" value="Plasmid pFA5"/>
</dbReference>
<gene>
    <name evidence="2" type="ORF">FUAX_50920</name>
</gene>
<evidence type="ECO:0000313" key="3">
    <source>
        <dbReference type="Proteomes" id="UP001348817"/>
    </source>
</evidence>
<proteinExistence type="predicted"/>
<geneLocation type="plasmid" evidence="2 3">
    <name>pFA5</name>
</geneLocation>
<sequence>MRIDKNGNVGIGLKTIPLDFRLAVKGKIGAGEIKVLDVNNWSDFVFNSDYKLKPLEEVESFIEQNNHLPDIPSEKEVKEKGINLGDMDAKLLQKIEELTLYMIEQNKKTDNLINETKELRKENQILKDKIRKLEEK</sequence>
<dbReference type="AlphaFoldDB" id="A0AAU9DJH8"/>
<feature type="coiled-coil region" evidence="1">
    <location>
        <begin position="102"/>
        <end position="136"/>
    </location>
</feature>
<protein>
    <submittedName>
        <fullName evidence="2">Uncharacterized protein</fullName>
    </submittedName>
</protein>